<keyword evidence="3" id="KW-1185">Reference proteome</keyword>
<feature type="domain" description="Glycosyltransferase 2-like" evidence="1">
    <location>
        <begin position="5"/>
        <end position="123"/>
    </location>
</feature>
<dbReference type="GO" id="GO:0016740">
    <property type="term" value="F:transferase activity"/>
    <property type="evidence" value="ECO:0007669"/>
    <property type="project" value="UniProtKB-KW"/>
</dbReference>
<evidence type="ECO:0000259" key="1">
    <source>
        <dbReference type="Pfam" id="PF00535"/>
    </source>
</evidence>
<accession>A0A6N1VB86</accession>
<gene>
    <name evidence="2" type="ORF">HTY61_05360</name>
</gene>
<organism evidence="2 3">
    <name type="scientific">Oricola thermophila</name>
    <dbReference type="NCBI Taxonomy" id="2742145"/>
    <lineage>
        <taxon>Bacteria</taxon>
        <taxon>Pseudomonadati</taxon>
        <taxon>Pseudomonadota</taxon>
        <taxon>Alphaproteobacteria</taxon>
        <taxon>Hyphomicrobiales</taxon>
        <taxon>Ahrensiaceae</taxon>
        <taxon>Oricola</taxon>
    </lineage>
</organism>
<name>A0A6N1VB86_9HYPH</name>
<dbReference type="PANTHER" id="PTHR43685">
    <property type="entry name" value="GLYCOSYLTRANSFERASE"/>
    <property type="match status" value="1"/>
</dbReference>
<keyword evidence="2" id="KW-0808">Transferase</keyword>
<dbReference type="Gene3D" id="3.90.550.10">
    <property type="entry name" value="Spore Coat Polysaccharide Biosynthesis Protein SpsA, Chain A"/>
    <property type="match status" value="1"/>
</dbReference>
<dbReference type="Pfam" id="PF00535">
    <property type="entry name" value="Glycos_transf_2"/>
    <property type="match status" value="1"/>
</dbReference>
<dbReference type="AlphaFoldDB" id="A0A6N1VB86"/>
<evidence type="ECO:0000313" key="3">
    <source>
        <dbReference type="Proteomes" id="UP000509367"/>
    </source>
</evidence>
<proteinExistence type="predicted"/>
<sequence length="290" mass="32443">MKLVVVIATLGRKEQIAPLLSRLEKQVRLPDEVVISAPDSSHIGDLGSFSFPVTTLFGRTGLTAQRNTALEYAVGRFDLITFFDDDFIPADGYLHHLEEAVAANPDWAAITGRVIRDGATTEGLTWEQGIQALQDARDIKPPKEPVEDLVGAYGCNMSIRASMVQDLRFDERLVLYGWQEDTDFTSQLRSRGRVVRDNRLIGVHLGVKSGRVSGERFGYSQIVNPVYLIRKGSVPANYLLPLLLRNVLMNTVRSLKPESYVDRRGRLRGNLLGMLHLARGRVEPEYIVEL</sequence>
<dbReference type="SUPFAM" id="SSF53448">
    <property type="entry name" value="Nucleotide-diphospho-sugar transferases"/>
    <property type="match status" value="1"/>
</dbReference>
<dbReference type="KEGG" id="orm:HTY61_05360"/>
<dbReference type="InterPro" id="IPR029044">
    <property type="entry name" value="Nucleotide-diphossugar_trans"/>
</dbReference>
<dbReference type="CDD" id="cd00761">
    <property type="entry name" value="Glyco_tranf_GTA_type"/>
    <property type="match status" value="1"/>
</dbReference>
<dbReference type="Proteomes" id="UP000509367">
    <property type="component" value="Chromosome"/>
</dbReference>
<dbReference type="PANTHER" id="PTHR43685:SF3">
    <property type="entry name" value="SLR2126 PROTEIN"/>
    <property type="match status" value="1"/>
</dbReference>
<dbReference type="RefSeq" id="WP_175275825.1">
    <property type="nucleotide sequence ID" value="NZ_CP054836.1"/>
</dbReference>
<dbReference type="InterPro" id="IPR050834">
    <property type="entry name" value="Glycosyltransf_2"/>
</dbReference>
<evidence type="ECO:0000313" key="2">
    <source>
        <dbReference type="EMBL" id="QKV17928.1"/>
    </source>
</evidence>
<protein>
    <submittedName>
        <fullName evidence="2">Glycosyltransferase</fullName>
    </submittedName>
</protein>
<dbReference type="EMBL" id="CP054836">
    <property type="protein sequence ID" value="QKV17928.1"/>
    <property type="molecule type" value="Genomic_DNA"/>
</dbReference>
<reference evidence="2 3" key="1">
    <citation type="submission" date="2020-06" db="EMBL/GenBank/DDBJ databases">
        <title>Oricola thermophila sp. nov. isolated from a tidal sediments.</title>
        <authorList>
            <person name="Kwon K.K."/>
            <person name="Yang S.-H."/>
            <person name="Park M.-J."/>
        </authorList>
    </citation>
    <scope>NUCLEOTIDE SEQUENCE [LARGE SCALE GENOMIC DNA]</scope>
    <source>
        <strain evidence="2 3">MEBiC13590</strain>
    </source>
</reference>
<dbReference type="InterPro" id="IPR001173">
    <property type="entry name" value="Glyco_trans_2-like"/>
</dbReference>